<dbReference type="PROSITE" id="PS50920">
    <property type="entry name" value="SOLCAR"/>
    <property type="match status" value="3"/>
</dbReference>
<evidence type="ECO:0000313" key="13">
    <source>
        <dbReference type="EnsemblProtists" id="EOD03936"/>
    </source>
</evidence>
<feature type="repeat" description="Solcar" evidence="10">
    <location>
        <begin position="116"/>
        <end position="201"/>
    </location>
</feature>
<dbReference type="Pfam" id="PF00153">
    <property type="entry name" value="Mito_carr"/>
    <property type="match status" value="3"/>
</dbReference>
<dbReference type="AlphaFoldDB" id="A0A0D3HY51"/>
<dbReference type="InterPro" id="IPR023395">
    <property type="entry name" value="MCP_dom_sf"/>
</dbReference>
<dbReference type="Proteomes" id="UP000013827">
    <property type="component" value="Unassembled WGS sequence"/>
</dbReference>
<dbReference type="GO" id="GO:0005315">
    <property type="term" value="F:phosphate transmembrane transporter activity"/>
    <property type="evidence" value="ECO:0007669"/>
    <property type="project" value="InterPro"/>
</dbReference>
<evidence type="ECO:0000313" key="14">
    <source>
        <dbReference type="Proteomes" id="UP000013827"/>
    </source>
</evidence>
<dbReference type="GO" id="GO:1990547">
    <property type="term" value="P:mitochondrial phosphate ion transmembrane transport"/>
    <property type="evidence" value="ECO:0007669"/>
    <property type="project" value="InterPro"/>
</dbReference>
<dbReference type="GeneID" id="17250118"/>
<dbReference type="PANTHER" id="PTHR45671">
    <property type="entry name" value="SOLUTE CARRIER FAMILY 25 (MITOCHONDRIAL CARRIER PHOSPHATE CARRIER), MEMBER 3, LIKE-RELATED-RELATED"/>
    <property type="match status" value="1"/>
</dbReference>
<evidence type="ECO:0000256" key="8">
    <source>
        <dbReference type="ARBA" id="ARBA00023128"/>
    </source>
</evidence>
<comment type="subcellular location">
    <subcellularLocation>
        <location evidence="1">Mitochondrion inner membrane</location>
        <topology evidence="1">Multi-pass membrane protein</topology>
    </subcellularLocation>
</comment>
<evidence type="ECO:0000256" key="7">
    <source>
        <dbReference type="ARBA" id="ARBA00022989"/>
    </source>
</evidence>
<comment type="similarity">
    <text evidence="2 11">Belongs to the mitochondrial carrier (TC 2.A.29) family.</text>
</comment>
<dbReference type="Gene3D" id="1.50.40.10">
    <property type="entry name" value="Mitochondrial carrier domain"/>
    <property type="match status" value="1"/>
</dbReference>
<feature type="repeat" description="Solcar" evidence="10">
    <location>
        <begin position="222"/>
        <end position="304"/>
    </location>
</feature>
<feature type="chain" id="PRO_5044249623" description="Mitochondrial carrier protein" evidence="12">
    <location>
        <begin position="24"/>
        <end position="312"/>
    </location>
</feature>
<dbReference type="KEGG" id="ehx:EMIHUDRAFT_108048"/>
<dbReference type="eggNOG" id="KOG0767">
    <property type="taxonomic scope" value="Eukaryota"/>
</dbReference>
<dbReference type="SUPFAM" id="SSF103506">
    <property type="entry name" value="Mitochondrial carrier"/>
    <property type="match status" value="1"/>
</dbReference>
<keyword evidence="9 10" id="KW-0472">Membrane</keyword>
<reference evidence="14" key="1">
    <citation type="journal article" date="2013" name="Nature">
        <title>Pan genome of the phytoplankton Emiliania underpins its global distribution.</title>
        <authorList>
            <person name="Read B.A."/>
            <person name="Kegel J."/>
            <person name="Klute M.J."/>
            <person name="Kuo A."/>
            <person name="Lefebvre S.C."/>
            <person name="Maumus F."/>
            <person name="Mayer C."/>
            <person name="Miller J."/>
            <person name="Monier A."/>
            <person name="Salamov A."/>
            <person name="Young J."/>
            <person name="Aguilar M."/>
            <person name="Claverie J.M."/>
            <person name="Frickenhaus S."/>
            <person name="Gonzalez K."/>
            <person name="Herman E.K."/>
            <person name="Lin Y.C."/>
            <person name="Napier J."/>
            <person name="Ogata H."/>
            <person name="Sarno A.F."/>
            <person name="Shmutz J."/>
            <person name="Schroeder D."/>
            <person name="de Vargas C."/>
            <person name="Verret F."/>
            <person name="von Dassow P."/>
            <person name="Valentin K."/>
            <person name="Van de Peer Y."/>
            <person name="Wheeler G."/>
            <person name="Dacks J.B."/>
            <person name="Delwiche C.F."/>
            <person name="Dyhrman S.T."/>
            <person name="Glockner G."/>
            <person name="John U."/>
            <person name="Richards T."/>
            <person name="Worden A.Z."/>
            <person name="Zhang X."/>
            <person name="Grigoriev I.V."/>
            <person name="Allen A.E."/>
            <person name="Bidle K."/>
            <person name="Borodovsky M."/>
            <person name="Bowler C."/>
            <person name="Brownlee C."/>
            <person name="Cock J.M."/>
            <person name="Elias M."/>
            <person name="Gladyshev V.N."/>
            <person name="Groth M."/>
            <person name="Guda C."/>
            <person name="Hadaegh A."/>
            <person name="Iglesias-Rodriguez M.D."/>
            <person name="Jenkins J."/>
            <person name="Jones B.M."/>
            <person name="Lawson T."/>
            <person name="Leese F."/>
            <person name="Lindquist E."/>
            <person name="Lobanov A."/>
            <person name="Lomsadze A."/>
            <person name="Malik S.B."/>
            <person name="Marsh M.E."/>
            <person name="Mackinder L."/>
            <person name="Mock T."/>
            <person name="Mueller-Roeber B."/>
            <person name="Pagarete A."/>
            <person name="Parker M."/>
            <person name="Probert I."/>
            <person name="Quesneville H."/>
            <person name="Raines C."/>
            <person name="Rensing S.A."/>
            <person name="Riano-Pachon D.M."/>
            <person name="Richier S."/>
            <person name="Rokitta S."/>
            <person name="Shiraiwa Y."/>
            <person name="Soanes D.M."/>
            <person name="van der Giezen M."/>
            <person name="Wahlund T.M."/>
            <person name="Williams B."/>
            <person name="Wilson W."/>
            <person name="Wolfe G."/>
            <person name="Wurch L.L."/>
        </authorList>
    </citation>
    <scope>NUCLEOTIDE SEQUENCE</scope>
</reference>
<dbReference type="HOGENOM" id="CLU_039456_1_0_1"/>
<keyword evidence="5" id="KW-0677">Repeat</keyword>
<evidence type="ECO:0008006" key="15">
    <source>
        <dbReference type="Google" id="ProtNLM"/>
    </source>
</evidence>
<dbReference type="OMA" id="EYFKGVY"/>
<feature type="repeat" description="Solcar" evidence="10">
    <location>
        <begin position="29"/>
        <end position="109"/>
    </location>
</feature>
<evidence type="ECO:0000256" key="5">
    <source>
        <dbReference type="ARBA" id="ARBA00022737"/>
    </source>
</evidence>
<organism evidence="13 14">
    <name type="scientific">Emiliania huxleyi (strain CCMP1516)</name>
    <dbReference type="NCBI Taxonomy" id="280463"/>
    <lineage>
        <taxon>Eukaryota</taxon>
        <taxon>Haptista</taxon>
        <taxon>Haptophyta</taxon>
        <taxon>Prymnesiophyceae</taxon>
        <taxon>Isochrysidales</taxon>
        <taxon>Noelaerhabdaceae</taxon>
        <taxon>Emiliania</taxon>
    </lineage>
</organism>
<evidence type="ECO:0000256" key="6">
    <source>
        <dbReference type="ARBA" id="ARBA00022792"/>
    </source>
</evidence>
<dbReference type="InterPro" id="IPR044677">
    <property type="entry name" value="SLC25A3/Pic2/Mir1-like"/>
</dbReference>
<evidence type="ECO:0000256" key="11">
    <source>
        <dbReference type="RuleBase" id="RU000488"/>
    </source>
</evidence>
<protein>
    <recommendedName>
        <fullName evidence="15">Mitochondrial carrier protein</fullName>
    </recommendedName>
</protein>
<dbReference type="PaxDb" id="2903-EOD03936"/>
<dbReference type="RefSeq" id="XP_005756365.1">
    <property type="nucleotide sequence ID" value="XM_005756308.1"/>
</dbReference>
<keyword evidence="8" id="KW-0496">Mitochondrion</keyword>
<evidence type="ECO:0000256" key="3">
    <source>
        <dbReference type="ARBA" id="ARBA00022448"/>
    </source>
</evidence>
<proteinExistence type="inferred from homology"/>
<evidence type="ECO:0000256" key="10">
    <source>
        <dbReference type="PROSITE-ProRule" id="PRU00282"/>
    </source>
</evidence>
<keyword evidence="3 11" id="KW-0813">Transport</keyword>
<evidence type="ECO:0000256" key="1">
    <source>
        <dbReference type="ARBA" id="ARBA00004448"/>
    </source>
</evidence>
<evidence type="ECO:0000256" key="12">
    <source>
        <dbReference type="SAM" id="SignalP"/>
    </source>
</evidence>
<dbReference type="EnsemblProtists" id="EOD03936">
    <property type="protein sequence ID" value="EOD03936"/>
    <property type="gene ID" value="EMIHUDRAFT_108048"/>
</dbReference>
<evidence type="ECO:0000256" key="9">
    <source>
        <dbReference type="ARBA" id="ARBA00023136"/>
    </source>
</evidence>
<keyword evidence="7" id="KW-1133">Transmembrane helix</keyword>
<keyword evidence="4 10" id="KW-0812">Transmembrane</keyword>
<accession>A0A0D3HY51</accession>
<feature type="signal peptide" evidence="12">
    <location>
        <begin position="1"/>
        <end position="23"/>
    </location>
</feature>
<keyword evidence="14" id="KW-1185">Reference proteome</keyword>
<evidence type="ECO:0000256" key="2">
    <source>
        <dbReference type="ARBA" id="ARBA00006375"/>
    </source>
</evidence>
<sequence>MTRCSSATTVLVVITSLASPCAASDFDWRYFAAGGFSAALSHGYTTPLDVVKTRMQTHPQLGTSVTAATRKLVKEEGVEVLLKGLAPTCAGYGVEGALKFGVYEVLKPLFAQMSPNKMLNMLAASVVAGAVASVVLCPAEEVRIVQVSNPDYCDGGTVATLRKLAREKGALASFEGMPAMCAKQVPYTMGKQVSFDVCCACVRGLFDWGCHVSKAESLRPALDRLVPCVAALPAAVLACLMSHPGDMVLTAYYNGGGGSVVAAVRKLVAEGGMPALFRGLRARLLHVISIIWVQLVVYDKVKQVLGLPATGH</sequence>
<evidence type="ECO:0000256" key="4">
    <source>
        <dbReference type="ARBA" id="ARBA00022692"/>
    </source>
</evidence>
<dbReference type="STRING" id="2903.R1CZG1"/>
<keyword evidence="12" id="KW-0732">Signal</keyword>
<name>A0A0D3HY51_EMIH1</name>
<dbReference type="GO" id="GO:0005743">
    <property type="term" value="C:mitochondrial inner membrane"/>
    <property type="evidence" value="ECO:0007669"/>
    <property type="project" value="UniProtKB-SubCell"/>
</dbReference>
<keyword evidence="6" id="KW-0999">Mitochondrion inner membrane</keyword>
<dbReference type="InterPro" id="IPR018108">
    <property type="entry name" value="MCP_transmembrane"/>
</dbReference>
<reference evidence="13" key="2">
    <citation type="submission" date="2024-10" db="UniProtKB">
        <authorList>
            <consortium name="EnsemblProtists"/>
        </authorList>
    </citation>
    <scope>IDENTIFICATION</scope>
</reference>
<dbReference type="PANTHER" id="PTHR45671:SF12">
    <property type="entry name" value="MITOCHONDRIAL PHOSPHATE CARRIER PROTEIN"/>
    <property type="match status" value="1"/>
</dbReference>